<feature type="compositionally biased region" description="Polar residues" evidence="1">
    <location>
        <begin position="45"/>
        <end position="63"/>
    </location>
</feature>
<feature type="region of interest" description="Disordered" evidence="1">
    <location>
        <begin position="79"/>
        <end position="107"/>
    </location>
</feature>
<dbReference type="Proteomes" id="UP000499080">
    <property type="component" value="Unassembled WGS sequence"/>
</dbReference>
<dbReference type="AlphaFoldDB" id="A0A4Y2N648"/>
<evidence type="ECO:0000313" key="2">
    <source>
        <dbReference type="EMBL" id="GBN34393.1"/>
    </source>
</evidence>
<proteinExistence type="predicted"/>
<accession>A0A4Y2N648</accession>
<organism evidence="2 3">
    <name type="scientific">Araneus ventricosus</name>
    <name type="common">Orbweaver spider</name>
    <name type="synonym">Epeira ventricosa</name>
    <dbReference type="NCBI Taxonomy" id="182803"/>
    <lineage>
        <taxon>Eukaryota</taxon>
        <taxon>Metazoa</taxon>
        <taxon>Ecdysozoa</taxon>
        <taxon>Arthropoda</taxon>
        <taxon>Chelicerata</taxon>
        <taxon>Arachnida</taxon>
        <taxon>Araneae</taxon>
        <taxon>Araneomorphae</taxon>
        <taxon>Entelegynae</taxon>
        <taxon>Araneoidea</taxon>
        <taxon>Araneidae</taxon>
        <taxon>Araneus</taxon>
    </lineage>
</organism>
<keyword evidence="3" id="KW-1185">Reference proteome</keyword>
<comment type="caution">
    <text evidence="2">The sequence shown here is derived from an EMBL/GenBank/DDBJ whole genome shotgun (WGS) entry which is preliminary data.</text>
</comment>
<evidence type="ECO:0000256" key="1">
    <source>
        <dbReference type="SAM" id="MobiDB-lite"/>
    </source>
</evidence>
<feature type="region of interest" description="Disordered" evidence="1">
    <location>
        <begin position="42"/>
        <end position="65"/>
    </location>
</feature>
<name>A0A4Y2N648_ARAVE</name>
<dbReference type="EMBL" id="BGPR01008526">
    <property type="protein sequence ID" value="GBN34393.1"/>
    <property type="molecule type" value="Genomic_DNA"/>
</dbReference>
<gene>
    <name evidence="2" type="ORF">AVEN_184984_1</name>
</gene>
<evidence type="ECO:0000313" key="3">
    <source>
        <dbReference type="Proteomes" id="UP000499080"/>
    </source>
</evidence>
<protein>
    <submittedName>
        <fullName evidence="2">Uncharacterized protein</fullName>
    </submittedName>
</protein>
<sequence>MIQRRLDSLEEEVPESTAGLNELACCKQDYCQTKVSVRRGLAGTTDDTFSGKSTRYTGRQTHPTPLIYHSIHGSLQWNLRPEFSNPGDGPYDPQQPSNCFLEPPISL</sequence>
<reference evidence="2 3" key="1">
    <citation type="journal article" date="2019" name="Sci. Rep.">
        <title>Orb-weaving spider Araneus ventricosus genome elucidates the spidroin gene catalogue.</title>
        <authorList>
            <person name="Kono N."/>
            <person name="Nakamura H."/>
            <person name="Ohtoshi R."/>
            <person name="Moran D.A.P."/>
            <person name="Shinohara A."/>
            <person name="Yoshida Y."/>
            <person name="Fujiwara M."/>
            <person name="Mori M."/>
            <person name="Tomita M."/>
            <person name="Arakawa K."/>
        </authorList>
    </citation>
    <scope>NUCLEOTIDE SEQUENCE [LARGE SCALE GENOMIC DNA]</scope>
</reference>